<keyword evidence="1" id="KW-0240">DNA-directed RNA polymerase</keyword>
<gene>
    <name evidence="1" type="ORF">RhiXN_08080</name>
</gene>
<dbReference type="Proteomes" id="UP000650533">
    <property type="component" value="Chromosome 9"/>
</dbReference>
<dbReference type="RefSeq" id="XP_043183281.1">
    <property type="nucleotide sequence ID" value="XM_043327896.1"/>
</dbReference>
<dbReference type="GO" id="GO:0000428">
    <property type="term" value="C:DNA-directed RNA polymerase complex"/>
    <property type="evidence" value="ECO:0007669"/>
    <property type="project" value="UniProtKB-KW"/>
</dbReference>
<accession>A0A8H8P017</accession>
<name>A0A8H8P017_9AGAM</name>
<evidence type="ECO:0000313" key="2">
    <source>
        <dbReference type="Proteomes" id="UP000650533"/>
    </source>
</evidence>
<dbReference type="AlphaFoldDB" id="A0A8H8P017"/>
<reference evidence="1" key="1">
    <citation type="submission" date="2020-05" db="EMBL/GenBank/DDBJ databases">
        <title>Evolutionary and genomic comparisons of hybrid uninucleate and nonhybrid Rhizoctonia fungi.</title>
        <authorList>
            <person name="Li C."/>
            <person name="Chen X."/>
        </authorList>
    </citation>
    <scope>NUCLEOTIDE SEQUENCE</scope>
    <source>
        <strain evidence="1">AG-1 IA</strain>
    </source>
</reference>
<dbReference type="EMBL" id="CP059666">
    <property type="protein sequence ID" value="QRW23044.1"/>
    <property type="molecule type" value="Genomic_DNA"/>
</dbReference>
<keyword evidence="1" id="KW-0804">Transcription</keyword>
<protein>
    <submittedName>
        <fullName evidence="1">DNA-directed RNA polymerase subunit beta</fullName>
    </submittedName>
</protein>
<organism evidence="1 2">
    <name type="scientific">Rhizoctonia solani</name>
    <dbReference type="NCBI Taxonomy" id="456999"/>
    <lineage>
        <taxon>Eukaryota</taxon>
        <taxon>Fungi</taxon>
        <taxon>Dikarya</taxon>
        <taxon>Basidiomycota</taxon>
        <taxon>Agaricomycotina</taxon>
        <taxon>Agaricomycetes</taxon>
        <taxon>Cantharellales</taxon>
        <taxon>Ceratobasidiaceae</taxon>
        <taxon>Rhizoctonia</taxon>
    </lineage>
</organism>
<dbReference type="KEGG" id="rsx:RhiXN_08080"/>
<sequence>MQKVFIGIMYGLVPNCVLKTVLAVIDFIYYAWLPIHTTTTLQLLDNALARFHQFKDVFVDLEIRKDFNINKIHSMVHYLELIWQMGAADGYNTETPKQLHIKFAKRAYKATNRCDFFAQMTVYLKRRERVAKFDLYLCWASPKYAKSLPTKQDVHKDPAAPGWQLAQTSPTPPVSISILPRVYGIQDFQYYMDKFFEDHNIPLVFSPNDKLMVFPKATQIIDDAFATGLVDYVHASPLLSASGSHGSFDMVLI</sequence>
<proteinExistence type="predicted"/>
<evidence type="ECO:0000313" key="1">
    <source>
        <dbReference type="EMBL" id="QRW23044.1"/>
    </source>
</evidence>
<dbReference type="GeneID" id="67030359"/>